<feature type="transmembrane region" description="Helical" evidence="6">
    <location>
        <begin position="41"/>
        <end position="59"/>
    </location>
</feature>
<name>A0A3D8P2M4_9THEO</name>
<dbReference type="EC" id="3.4.21.89" evidence="5"/>
<feature type="transmembrane region" description="Helical" evidence="6">
    <location>
        <begin position="143"/>
        <end position="160"/>
    </location>
</feature>
<keyword evidence="9" id="KW-1185">Reference proteome</keyword>
<dbReference type="GO" id="GO:0006465">
    <property type="term" value="P:signal peptide processing"/>
    <property type="evidence" value="ECO:0007669"/>
    <property type="project" value="UniProtKB-UniRule"/>
</dbReference>
<organism evidence="8 9">
    <name type="scientific">Ammonifex thiophilus</name>
    <dbReference type="NCBI Taxonomy" id="444093"/>
    <lineage>
        <taxon>Bacteria</taxon>
        <taxon>Bacillati</taxon>
        <taxon>Bacillota</taxon>
        <taxon>Clostridia</taxon>
        <taxon>Thermoanaerobacterales</taxon>
        <taxon>Thermoanaerobacteraceae</taxon>
        <taxon>Ammonifex</taxon>
    </lineage>
</organism>
<sequence>MKENISLTKISRLHIAILIIMLLAIYFLVNYPFRFKVTPLLTYVLQPLLWSTVGLYVWYLPRVRPAGRLRFLPLLNWMALSCAALYLLLLMVGGMLEGIGRSPYSFTPLGITTNMILVGTSLIGTELSRSLLVNSIARRRPNLAIGLTTAFFTVLSLPLAKVSVLQTGIDFIKFTGGLLLPSISENALVSYLAYLGGPLPAMIYRGVLQAFFWFCPFLPDLTWATRALLYSFTPILSLAVIHYVYSKESREHRRKSLDRENDVLSWTAISIISVLLVWFSLGIFPLYPSVILSDSMQPGIKKGDIVLIKKVKDAEREIRLGDIVQFRVEQNYITHRIIEIREIKGVKLYTTKGDANRAPDPELVHPEQVKGKVIYVVPKIGWAALFLKTLVQEMNLKAQN</sequence>
<dbReference type="Proteomes" id="UP000256329">
    <property type="component" value="Unassembled WGS sequence"/>
</dbReference>
<feature type="domain" description="Peptidase S26" evidence="7">
    <location>
        <begin position="267"/>
        <end position="330"/>
    </location>
</feature>
<evidence type="ECO:0000259" key="7">
    <source>
        <dbReference type="Pfam" id="PF10502"/>
    </source>
</evidence>
<dbReference type="Pfam" id="PF10502">
    <property type="entry name" value="Peptidase_S26"/>
    <property type="match status" value="1"/>
</dbReference>
<feature type="transmembrane region" description="Helical" evidence="6">
    <location>
        <begin position="12"/>
        <end position="29"/>
    </location>
</feature>
<dbReference type="GO" id="GO:0016020">
    <property type="term" value="C:membrane"/>
    <property type="evidence" value="ECO:0007669"/>
    <property type="project" value="UniProtKB-SubCell"/>
</dbReference>
<dbReference type="PANTHER" id="PTHR10806:SF6">
    <property type="entry name" value="SIGNAL PEPTIDASE COMPLEX CATALYTIC SUBUNIT SEC11"/>
    <property type="match status" value="1"/>
</dbReference>
<feature type="transmembrane region" description="Helical" evidence="6">
    <location>
        <begin position="71"/>
        <end position="92"/>
    </location>
</feature>
<evidence type="ECO:0000256" key="2">
    <source>
        <dbReference type="ARBA" id="ARBA00022692"/>
    </source>
</evidence>
<dbReference type="EMBL" id="QSLN01000009">
    <property type="protein sequence ID" value="RDV82528.1"/>
    <property type="molecule type" value="Genomic_DNA"/>
</dbReference>
<dbReference type="Gene3D" id="2.10.109.10">
    <property type="entry name" value="Umud Fragment, subunit A"/>
    <property type="match status" value="1"/>
</dbReference>
<dbReference type="NCBIfam" id="TIGR02228">
    <property type="entry name" value="sigpep_I_arch"/>
    <property type="match status" value="1"/>
</dbReference>
<evidence type="ECO:0000256" key="6">
    <source>
        <dbReference type="SAM" id="Phobius"/>
    </source>
</evidence>
<dbReference type="GO" id="GO:0004252">
    <property type="term" value="F:serine-type endopeptidase activity"/>
    <property type="evidence" value="ECO:0007669"/>
    <property type="project" value="UniProtKB-UniRule"/>
</dbReference>
<feature type="transmembrane region" description="Helical" evidence="6">
    <location>
        <begin position="227"/>
        <end position="245"/>
    </location>
</feature>
<proteinExistence type="predicted"/>
<evidence type="ECO:0000313" key="9">
    <source>
        <dbReference type="Proteomes" id="UP000256329"/>
    </source>
</evidence>
<feature type="transmembrane region" description="Helical" evidence="6">
    <location>
        <begin position="266"/>
        <end position="287"/>
    </location>
</feature>
<evidence type="ECO:0000256" key="3">
    <source>
        <dbReference type="ARBA" id="ARBA00022989"/>
    </source>
</evidence>
<dbReference type="InterPro" id="IPR019533">
    <property type="entry name" value="Peptidase_S26"/>
</dbReference>
<evidence type="ECO:0000256" key="5">
    <source>
        <dbReference type="NCBIfam" id="TIGR02228"/>
    </source>
</evidence>
<dbReference type="PRINTS" id="PR00728">
    <property type="entry name" value="SIGNALPTASE"/>
</dbReference>
<comment type="subcellular location">
    <subcellularLocation>
        <location evidence="1">Membrane</location>
    </subcellularLocation>
</comment>
<keyword evidence="3 6" id="KW-1133">Transmembrane helix</keyword>
<gene>
    <name evidence="8" type="ORF">DXX99_07185</name>
</gene>
<evidence type="ECO:0000256" key="1">
    <source>
        <dbReference type="ARBA" id="ARBA00004370"/>
    </source>
</evidence>
<dbReference type="InterPro" id="IPR001733">
    <property type="entry name" value="Peptidase_S26B"/>
</dbReference>
<dbReference type="OrthoDB" id="1648066at2"/>
<reference evidence="8 9" key="1">
    <citation type="submission" date="2018-08" db="EMBL/GenBank/DDBJ databases">
        <title>Form III RuBisCO-mediated autotrophy in Thermodesulfobium bacteria.</title>
        <authorList>
            <person name="Toshchakov S.V."/>
            <person name="Kublanov I.V."/>
            <person name="Frolov E."/>
            <person name="Bonch-Osmolovskaya E.A."/>
            <person name="Tourova T.P."/>
            <person name="Chernych N.A."/>
            <person name="Lebedinsky A.V."/>
        </authorList>
    </citation>
    <scope>NUCLEOTIDE SEQUENCE [LARGE SCALE GENOMIC DNA]</scope>
    <source>
        <strain evidence="8 9">SR</strain>
    </source>
</reference>
<dbReference type="PANTHER" id="PTHR10806">
    <property type="entry name" value="SIGNAL PEPTIDASE COMPLEX CATALYTIC SUBUNIT SEC11"/>
    <property type="match status" value="1"/>
</dbReference>
<dbReference type="InterPro" id="IPR036286">
    <property type="entry name" value="LexA/Signal_pep-like_sf"/>
</dbReference>
<keyword evidence="8" id="KW-0378">Hydrolase</keyword>
<dbReference type="CDD" id="cd06530">
    <property type="entry name" value="S26_SPase_I"/>
    <property type="match status" value="1"/>
</dbReference>
<keyword evidence="4 6" id="KW-0472">Membrane</keyword>
<dbReference type="SUPFAM" id="SSF51306">
    <property type="entry name" value="LexA/Signal peptidase"/>
    <property type="match status" value="1"/>
</dbReference>
<dbReference type="GO" id="GO:0009003">
    <property type="term" value="F:signal peptidase activity"/>
    <property type="evidence" value="ECO:0007669"/>
    <property type="project" value="UniProtKB-EC"/>
</dbReference>
<dbReference type="AlphaFoldDB" id="A0A3D8P2M4"/>
<protein>
    <recommendedName>
        <fullName evidence="5">Signal peptidase I</fullName>
        <ecNumber evidence="5">3.4.21.89</ecNumber>
    </recommendedName>
</protein>
<evidence type="ECO:0000256" key="4">
    <source>
        <dbReference type="ARBA" id="ARBA00023136"/>
    </source>
</evidence>
<evidence type="ECO:0000313" key="8">
    <source>
        <dbReference type="EMBL" id="RDV82528.1"/>
    </source>
</evidence>
<comment type="caution">
    <text evidence="8">The sequence shown here is derived from an EMBL/GenBank/DDBJ whole genome shotgun (WGS) entry which is preliminary data.</text>
</comment>
<accession>A0A3D8P2M4</accession>
<keyword evidence="2 6" id="KW-0812">Transmembrane</keyword>